<keyword evidence="1" id="KW-1133">Transmembrane helix</keyword>
<comment type="caution">
    <text evidence="2">The sequence shown here is derived from an EMBL/GenBank/DDBJ whole genome shotgun (WGS) entry which is preliminary data.</text>
</comment>
<evidence type="ECO:0000256" key="1">
    <source>
        <dbReference type="SAM" id="Phobius"/>
    </source>
</evidence>
<gene>
    <name evidence="2" type="ORF">JJB09_02820</name>
</gene>
<dbReference type="AlphaFoldDB" id="A0A936YQH5"/>
<sequence length="172" mass="18607">MDDKFFIPERPTAYEQRTIEAQSVPKFVDTHPPGHQPERRTLSGGRMTVLAIITALILGSIFGGITWLASAREAARGQASNAACRSATIELEIAQSAGPLVSLARQGADVVAKVSWRSWTRINRQAQISVAMAVYCLASGERNGGIALIVDQNDTELGRVVDGKWVSKLFAE</sequence>
<organism evidence="2 3">
    <name type="scientific">Rhizobium setariae</name>
    <dbReference type="NCBI Taxonomy" id="2801340"/>
    <lineage>
        <taxon>Bacteria</taxon>
        <taxon>Pseudomonadati</taxon>
        <taxon>Pseudomonadota</taxon>
        <taxon>Alphaproteobacteria</taxon>
        <taxon>Hyphomicrobiales</taxon>
        <taxon>Rhizobiaceae</taxon>
        <taxon>Rhizobium/Agrobacterium group</taxon>
        <taxon>Rhizobium</taxon>
    </lineage>
</organism>
<reference evidence="2" key="1">
    <citation type="submission" date="2021-01" db="EMBL/GenBank/DDBJ databases">
        <title>Rhizobium sp. strain KVB221 16S ribosomal RNA gene Genome sequencing and assembly.</title>
        <authorList>
            <person name="Kang M."/>
        </authorList>
    </citation>
    <scope>NUCLEOTIDE SEQUENCE</scope>
    <source>
        <strain evidence="2">KVB221</strain>
    </source>
</reference>
<keyword evidence="3" id="KW-1185">Reference proteome</keyword>
<dbReference type="Proteomes" id="UP000633219">
    <property type="component" value="Unassembled WGS sequence"/>
</dbReference>
<keyword evidence="1" id="KW-0472">Membrane</keyword>
<evidence type="ECO:0000313" key="3">
    <source>
        <dbReference type="Proteomes" id="UP000633219"/>
    </source>
</evidence>
<name>A0A936YQH5_9HYPH</name>
<dbReference type="RefSeq" id="WP_201652818.1">
    <property type="nucleotide sequence ID" value="NZ_JAEQNC010000002.1"/>
</dbReference>
<accession>A0A936YQH5</accession>
<proteinExistence type="predicted"/>
<protein>
    <submittedName>
        <fullName evidence="2">Uncharacterized protein</fullName>
    </submittedName>
</protein>
<keyword evidence="1" id="KW-0812">Transmembrane</keyword>
<feature type="transmembrane region" description="Helical" evidence="1">
    <location>
        <begin position="49"/>
        <end position="69"/>
    </location>
</feature>
<dbReference type="EMBL" id="JAEQNC010000002">
    <property type="protein sequence ID" value="MBL0370951.1"/>
    <property type="molecule type" value="Genomic_DNA"/>
</dbReference>
<evidence type="ECO:0000313" key="2">
    <source>
        <dbReference type="EMBL" id="MBL0370951.1"/>
    </source>
</evidence>